<feature type="domain" description="Peptidase S8/S53" evidence="9">
    <location>
        <begin position="188"/>
        <end position="641"/>
    </location>
</feature>
<keyword evidence="2 7" id="KW-0645">Protease</keyword>
<evidence type="ECO:0000256" key="5">
    <source>
        <dbReference type="ARBA" id="ARBA00022825"/>
    </source>
</evidence>
<dbReference type="InterPro" id="IPR034197">
    <property type="entry name" value="Peptidases_S8_3"/>
</dbReference>
<feature type="domain" description="Inhibitor I9" evidence="11">
    <location>
        <begin position="79"/>
        <end position="163"/>
    </location>
</feature>
<dbReference type="PROSITE" id="PS51892">
    <property type="entry name" value="SUBTILASE"/>
    <property type="match status" value="1"/>
</dbReference>
<dbReference type="Pfam" id="PF17766">
    <property type="entry name" value="fn3_6"/>
    <property type="match status" value="1"/>
</dbReference>
<protein>
    <submittedName>
        <fullName evidence="13">Uncharacterized protein</fullName>
    </submittedName>
</protein>
<feature type="active site" description="Charge relay system" evidence="6 7">
    <location>
        <position position="601"/>
    </location>
</feature>
<evidence type="ECO:0000256" key="7">
    <source>
        <dbReference type="PROSITE-ProRule" id="PRU01240"/>
    </source>
</evidence>
<sequence length="873" mass="95617">MKAARLLGLLLLVTLALGHGADDRKVTCSLLKYLFYSVTLRRDITVSYLQENYSFFNKINLFLAIISHKKFVLWLTNHYVVYMGQHSHPSSQSVISANHEMLTLVLERQAHIHSYNGAKEAAIHHYTKSFRGFSAMLTSDQATRLSENEDVISVFESRMNQLHTTKSWRFLGVDSIPQYNKLPMDIKSDVIVGVIDTGFWPESQSFDDYGLGPVPIKFKGECVPGQNFTQSNCNRKIIGARYYSKGFEAINGPLDNLNRTFFRSARDTDGHGTHTSSTIAGSKVSNVSLHGLASGIATGGVPSARLSIYKACWFNDCEDADLLAALDDAIHDGVDVISMSLGPIPPQPVYFEDVISIGSFHAFEKGIVVCASAGNSFLPNTAANVAPWILTVGASTIDREFPSYVLLGNMKQLKGFGVNTTPDLGKQYSLISGGVAAASGIPSRNASFCKKNTLDSNLIKGKIVVCKLERLTEDRKEKAIAIKEGGGAGMILVDPLAKYVLFQPAIRSVLIGQEEAQELQSYMNTFKNSTARIYQTVTHVGIKPAPVMAIFSSKGPNIITPDIIKPDITAPGVNILAAWSPLATEDTAGNNLNYNIISGTSMSCPHVAGVAALLKSVHPNWTPAMIKSAIMTTAVTTDNTRNLIKNDDSTYATPFDYGSGHINPVAAVNPGLIYDFDTNDLINLLCSSGATLSQLKNLTTTPVYCKNPPTPSYNFNYPSIGVANLTGNLSVYRTVTYIGEGPAVFYSKLEITGVKASVYPNVMRFGKSGEKMTYRIDFGTYKSSNGSFEFGSLTWMNNIYRVKSPIARVRNLICSQQLKLESVCDMGFLDNFKWFKYLKRTEASVRVRTLVMMIRAMHASDIICLDNMMMGNA</sequence>
<evidence type="ECO:0000313" key="13">
    <source>
        <dbReference type="EMBL" id="KAJ0224340.1"/>
    </source>
</evidence>
<dbReference type="Gene3D" id="3.50.30.30">
    <property type="match status" value="1"/>
</dbReference>
<feature type="domain" description="PA" evidence="10">
    <location>
        <begin position="445"/>
        <end position="519"/>
    </location>
</feature>
<keyword evidence="5 7" id="KW-0720">Serine protease</keyword>
<comment type="similarity">
    <text evidence="1 7">Belongs to the peptidase S8 family.</text>
</comment>
<proteinExistence type="inferred from homology"/>
<dbReference type="InterPro" id="IPR045051">
    <property type="entry name" value="SBT"/>
</dbReference>
<evidence type="ECO:0000259" key="12">
    <source>
        <dbReference type="Pfam" id="PF17766"/>
    </source>
</evidence>
<keyword evidence="3 8" id="KW-0732">Signal</keyword>
<gene>
    <name evidence="13" type="ORF">LSAT_V11C100024850</name>
</gene>
<evidence type="ECO:0000256" key="1">
    <source>
        <dbReference type="ARBA" id="ARBA00011073"/>
    </source>
</evidence>
<dbReference type="Gene3D" id="3.40.50.200">
    <property type="entry name" value="Peptidase S8/S53 domain"/>
    <property type="match status" value="1"/>
</dbReference>
<dbReference type="AlphaFoldDB" id="A0A9R1WKH9"/>
<evidence type="ECO:0000313" key="14">
    <source>
        <dbReference type="Proteomes" id="UP000235145"/>
    </source>
</evidence>
<evidence type="ECO:0000256" key="4">
    <source>
        <dbReference type="ARBA" id="ARBA00022801"/>
    </source>
</evidence>
<reference evidence="13 14" key="1">
    <citation type="journal article" date="2017" name="Nat. Commun.">
        <title>Genome assembly with in vitro proximity ligation data and whole-genome triplication in lettuce.</title>
        <authorList>
            <person name="Reyes-Chin-Wo S."/>
            <person name="Wang Z."/>
            <person name="Yang X."/>
            <person name="Kozik A."/>
            <person name="Arikit S."/>
            <person name="Song C."/>
            <person name="Xia L."/>
            <person name="Froenicke L."/>
            <person name="Lavelle D.O."/>
            <person name="Truco M.J."/>
            <person name="Xia R."/>
            <person name="Zhu S."/>
            <person name="Xu C."/>
            <person name="Xu H."/>
            <person name="Xu X."/>
            <person name="Cox K."/>
            <person name="Korf I."/>
            <person name="Meyers B.C."/>
            <person name="Michelmore R.W."/>
        </authorList>
    </citation>
    <scope>NUCLEOTIDE SEQUENCE [LARGE SCALE GENOMIC DNA]</scope>
    <source>
        <strain evidence="14">cv. Salinas</strain>
        <tissue evidence="13">Seedlings</tissue>
    </source>
</reference>
<dbReference type="FunFam" id="3.40.50.200:FF:000006">
    <property type="entry name" value="Subtilisin-like protease SBT1.5"/>
    <property type="match status" value="1"/>
</dbReference>
<dbReference type="InterPro" id="IPR010259">
    <property type="entry name" value="S8pro/Inhibitor_I9"/>
</dbReference>
<dbReference type="PRINTS" id="PR00723">
    <property type="entry name" value="SUBTILISIN"/>
</dbReference>
<keyword evidence="14" id="KW-1185">Reference proteome</keyword>
<name>A0A9R1WKH9_LACSA</name>
<evidence type="ECO:0000256" key="3">
    <source>
        <dbReference type="ARBA" id="ARBA00022729"/>
    </source>
</evidence>
<accession>A0A9R1WKH9</accession>
<dbReference type="Gene3D" id="3.30.70.80">
    <property type="entry name" value="Peptidase S8 propeptide/proteinase inhibitor I9"/>
    <property type="match status" value="1"/>
</dbReference>
<dbReference type="InterPro" id="IPR041469">
    <property type="entry name" value="Subtilisin-like_FN3"/>
</dbReference>
<dbReference type="EMBL" id="NBSK02000001">
    <property type="protein sequence ID" value="KAJ0224340.1"/>
    <property type="molecule type" value="Genomic_DNA"/>
</dbReference>
<dbReference type="Pfam" id="PF05922">
    <property type="entry name" value="Inhibitor_I9"/>
    <property type="match status" value="1"/>
</dbReference>
<organism evidence="13 14">
    <name type="scientific">Lactuca sativa</name>
    <name type="common">Garden lettuce</name>
    <dbReference type="NCBI Taxonomy" id="4236"/>
    <lineage>
        <taxon>Eukaryota</taxon>
        <taxon>Viridiplantae</taxon>
        <taxon>Streptophyta</taxon>
        <taxon>Embryophyta</taxon>
        <taxon>Tracheophyta</taxon>
        <taxon>Spermatophyta</taxon>
        <taxon>Magnoliopsida</taxon>
        <taxon>eudicotyledons</taxon>
        <taxon>Gunneridae</taxon>
        <taxon>Pentapetalae</taxon>
        <taxon>asterids</taxon>
        <taxon>campanulids</taxon>
        <taxon>Asterales</taxon>
        <taxon>Asteraceae</taxon>
        <taxon>Cichorioideae</taxon>
        <taxon>Cichorieae</taxon>
        <taxon>Lactucinae</taxon>
        <taxon>Lactuca</taxon>
    </lineage>
</organism>
<dbReference type="InterPro" id="IPR000209">
    <property type="entry name" value="Peptidase_S8/S53_dom"/>
</dbReference>
<dbReference type="Gene3D" id="2.60.40.2310">
    <property type="match status" value="1"/>
</dbReference>
<keyword evidence="4 7" id="KW-0378">Hydrolase</keyword>
<evidence type="ECO:0000256" key="2">
    <source>
        <dbReference type="ARBA" id="ARBA00022670"/>
    </source>
</evidence>
<dbReference type="InterPro" id="IPR037045">
    <property type="entry name" value="S8pro/Inhibitor_I9_sf"/>
</dbReference>
<feature type="chain" id="PRO_5040509565" evidence="8">
    <location>
        <begin position="21"/>
        <end position="873"/>
    </location>
</feature>
<dbReference type="CDD" id="cd04852">
    <property type="entry name" value="Peptidases_S8_3"/>
    <property type="match status" value="1"/>
</dbReference>
<evidence type="ECO:0000256" key="6">
    <source>
        <dbReference type="PIRSR" id="PIRSR615500-1"/>
    </source>
</evidence>
<feature type="active site" description="Charge relay system" evidence="6 7">
    <location>
        <position position="271"/>
    </location>
</feature>
<feature type="active site" description="Charge relay system" evidence="6 7">
    <location>
        <position position="196"/>
    </location>
</feature>
<evidence type="ECO:0000259" key="11">
    <source>
        <dbReference type="Pfam" id="PF05922"/>
    </source>
</evidence>
<dbReference type="InterPro" id="IPR003137">
    <property type="entry name" value="PA_domain"/>
</dbReference>
<dbReference type="CDD" id="cd02120">
    <property type="entry name" value="PA_subtilisin_like"/>
    <property type="match status" value="1"/>
</dbReference>
<dbReference type="GO" id="GO:0005576">
    <property type="term" value="C:extracellular region"/>
    <property type="evidence" value="ECO:0000318"/>
    <property type="project" value="GO_Central"/>
</dbReference>
<dbReference type="Pfam" id="PF00082">
    <property type="entry name" value="Peptidase_S8"/>
    <property type="match status" value="1"/>
</dbReference>
<dbReference type="Proteomes" id="UP000235145">
    <property type="component" value="Unassembled WGS sequence"/>
</dbReference>
<feature type="domain" description="Subtilisin-like protease fibronectin type-III" evidence="12">
    <location>
        <begin position="714"/>
        <end position="807"/>
    </location>
</feature>
<dbReference type="SUPFAM" id="SSF52743">
    <property type="entry name" value="Subtilisin-like"/>
    <property type="match status" value="1"/>
</dbReference>
<dbReference type="GO" id="GO:0006508">
    <property type="term" value="P:proteolysis"/>
    <property type="evidence" value="ECO:0007669"/>
    <property type="project" value="UniProtKB-KW"/>
</dbReference>
<dbReference type="PANTHER" id="PTHR10795">
    <property type="entry name" value="PROPROTEIN CONVERTASE SUBTILISIN/KEXIN"/>
    <property type="match status" value="1"/>
</dbReference>
<feature type="signal peptide" evidence="8">
    <location>
        <begin position="1"/>
        <end position="20"/>
    </location>
</feature>
<evidence type="ECO:0000259" key="10">
    <source>
        <dbReference type="Pfam" id="PF02225"/>
    </source>
</evidence>
<evidence type="ECO:0000259" key="9">
    <source>
        <dbReference type="Pfam" id="PF00082"/>
    </source>
</evidence>
<comment type="caution">
    <text evidence="13">The sequence shown here is derived from an EMBL/GenBank/DDBJ whole genome shotgun (WGS) entry which is preliminary data.</text>
</comment>
<dbReference type="InterPro" id="IPR015500">
    <property type="entry name" value="Peptidase_S8_subtilisin-rel"/>
</dbReference>
<dbReference type="InterPro" id="IPR023828">
    <property type="entry name" value="Peptidase_S8_Ser-AS"/>
</dbReference>
<dbReference type="PROSITE" id="PS00138">
    <property type="entry name" value="SUBTILASE_SER"/>
    <property type="match status" value="1"/>
</dbReference>
<evidence type="ECO:0000256" key="8">
    <source>
        <dbReference type="SAM" id="SignalP"/>
    </source>
</evidence>
<dbReference type="Pfam" id="PF02225">
    <property type="entry name" value="PA"/>
    <property type="match status" value="1"/>
</dbReference>
<dbReference type="InterPro" id="IPR036852">
    <property type="entry name" value="Peptidase_S8/S53_dom_sf"/>
</dbReference>
<dbReference type="GO" id="GO:0004252">
    <property type="term" value="F:serine-type endopeptidase activity"/>
    <property type="evidence" value="ECO:0000318"/>
    <property type="project" value="GO_Central"/>
</dbReference>